<dbReference type="SMART" id="SM00240">
    <property type="entry name" value="FHA"/>
    <property type="match status" value="1"/>
</dbReference>
<organism evidence="10">
    <name type="scientific">Oikopleura dioica</name>
    <name type="common">Tunicate</name>
    <dbReference type="NCBI Taxonomy" id="34765"/>
    <lineage>
        <taxon>Eukaryota</taxon>
        <taxon>Metazoa</taxon>
        <taxon>Chordata</taxon>
        <taxon>Tunicata</taxon>
        <taxon>Appendicularia</taxon>
        <taxon>Copelata</taxon>
        <taxon>Oikopleuridae</taxon>
        <taxon>Oikopleura</taxon>
    </lineage>
</organism>
<dbReference type="PROSITE" id="PS00657">
    <property type="entry name" value="FORK_HEAD_1"/>
    <property type="match status" value="1"/>
</dbReference>
<feature type="region of interest" description="Disordered" evidence="7">
    <location>
        <begin position="449"/>
        <end position="550"/>
    </location>
</feature>
<keyword evidence="4" id="KW-0804">Transcription</keyword>
<dbReference type="Gene3D" id="2.60.200.20">
    <property type="match status" value="1"/>
</dbReference>
<dbReference type="EMBL" id="FN653055">
    <property type="protein sequence ID" value="CBY10330.1"/>
    <property type="molecule type" value="Genomic_DNA"/>
</dbReference>
<dbReference type="PROSITE" id="PS50039">
    <property type="entry name" value="FORK_HEAD_3"/>
    <property type="match status" value="1"/>
</dbReference>
<feature type="DNA-binding region" description="Fork-head" evidence="6">
    <location>
        <begin position="194"/>
        <end position="288"/>
    </location>
</feature>
<dbReference type="Proteomes" id="UP000001307">
    <property type="component" value="Unassembled WGS sequence"/>
</dbReference>
<dbReference type="AlphaFoldDB" id="E4XIC9"/>
<gene>
    <name evidence="10" type="ORF">GSOID_T00012350001</name>
</gene>
<evidence type="ECO:0000259" key="9">
    <source>
        <dbReference type="PROSITE" id="PS50039"/>
    </source>
</evidence>
<dbReference type="PROSITE" id="PS50006">
    <property type="entry name" value="FHA_DOMAIN"/>
    <property type="match status" value="1"/>
</dbReference>
<dbReference type="PRINTS" id="PR00053">
    <property type="entry name" value="FORKHEAD"/>
</dbReference>
<dbReference type="InterPro" id="IPR000253">
    <property type="entry name" value="FHA_dom"/>
</dbReference>
<reference evidence="10" key="1">
    <citation type="journal article" date="2010" name="Science">
        <title>Plasticity of animal genome architecture unmasked by rapid evolution of a pelagic tunicate.</title>
        <authorList>
            <person name="Denoeud F."/>
            <person name="Henriet S."/>
            <person name="Mungpakdee S."/>
            <person name="Aury J.M."/>
            <person name="Da Silva C."/>
            <person name="Brinkmann H."/>
            <person name="Mikhaleva J."/>
            <person name="Olsen L.C."/>
            <person name="Jubin C."/>
            <person name="Canestro C."/>
            <person name="Bouquet J.M."/>
            <person name="Danks G."/>
            <person name="Poulain J."/>
            <person name="Campsteijn C."/>
            <person name="Adamski M."/>
            <person name="Cross I."/>
            <person name="Yadetie F."/>
            <person name="Muffato M."/>
            <person name="Louis A."/>
            <person name="Butcher S."/>
            <person name="Tsagkogeorga G."/>
            <person name="Konrad A."/>
            <person name="Singh S."/>
            <person name="Jensen M.F."/>
            <person name="Cong E.H."/>
            <person name="Eikeseth-Otteraa H."/>
            <person name="Noel B."/>
            <person name="Anthouard V."/>
            <person name="Porcel B.M."/>
            <person name="Kachouri-Lafond R."/>
            <person name="Nishino A."/>
            <person name="Ugolini M."/>
            <person name="Chourrout P."/>
            <person name="Nishida H."/>
            <person name="Aasland R."/>
            <person name="Huzurbazar S."/>
            <person name="Westhof E."/>
            <person name="Delsuc F."/>
            <person name="Lehrach H."/>
            <person name="Reinhardt R."/>
            <person name="Weissenbach J."/>
            <person name="Roy S.W."/>
            <person name="Artiguenave F."/>
            <person name="Postlethwait J.H."/>
            <person name="Manak J.R."/>
            <person name="Thompson E.M."/>
            <person name="Jaillon O."/>
            <person name="Du Pasquier L."/>
            <person name="Boudinot P."/>
            <person name="Liberles D.A."/>
            <person name="Volff J.N."/>
            <person name="Philippe H."/>
            <person name="Lenhard B."/>
            <person name="Roest Crollius H."/>
            <person name="Wincker P."/>
            <person name="Chourrout D."/>
        </authorList>
    </citation>
    <scope>NUCLEOTIDE SEQUENCE [LARGE SCALE GENOMIC DNA]</scope>
</reference>
<dbReference type="OrthoDB" id="691130at2759"/>
<evidence type="ECO:0000313" key="11">
    <source>
        <dbReference type="Proteomes" id="UP000001307"/>
    </source>
</evidence>
<sequence length="550" mass="60978">MTVERSAMSSKSKQVSRTVIPVLAELECEGIGNFEVKSERFSVGRGQNSNMPIASSNLVSRKHIEFLRDREKGKFNLICNGKNGIFVDGIFHKTTLPDGNPIQLNESCLVRFPSTKIQIRFKSLLNRQQELFTKQEAVESPSGFNSANNKEDNLDALDNLATKDDLPVNDENTTAKFRKKFPSPGASDENSELKPPYSYAQLIIQAISSAEENQLTLAGIYQYITKFYPYYKNCDKGWQNSIRHNLSLNRYFIKVPRGQEEPGKGSFWRIDQGCESKLIEQAWRKRSKGKFDGEPLSKRYKDETPSAALTSSSPQPSQPQTQQVVYQQKSAQPQILRTANGQQLLLVQDNGGQQMVVQREQPKPRQQVQQIQIPASMAGQQLVVAQMPDGRQQIFALQGNQGTPVQLVQQGGQIMQQIVQQQPSVQQGAQLIMTSSGLKQVVQAQAAPQRTIQPHPNVQSPTPRGTVSVVRQSSTPPVTSPSAATESESLMPNEELNGIDSEHIGDASIEEAPPVQAEETVITQDVADEPPEAVQEEIVQENVSEPSESN</sequence>
<evidence type="ECO:0000256" key="6">
    <source>
        <dbReference type="PROSITE-ProRule" id="PRU00089"/>
    </source>
</evidence>
<feature type="compositionally biased region" description="Low complexity" evidence="7">
    <location>
        <begin position="305"/>
        <end position="322"/>
    </location>
</feature>
<dbReference type="InParanoid" id="E4XIC9"/>
<dbReference type="Pfam" id="PF00498">
    <property type="entry name" value="FHA"/>
    <property type="match status" value="1"/>
</dbReference>
<dbReference type="InterPro" id="IPR018122">
    <property type="entry name" value="TF_fork_head_CS_1"/>
</dbReference>
<dbReference type="PROSITE" id="PS00658">
    <property type="entry name" value="FORK_HEAD_2"/>
    <property type="match status" value="1"/>
</dbReference>
<evidence type="ECO:0000256" key="1">
    <source>
        <dbReference type="ARBA" id="ARBA00004123"/>
    </source>
</evidence>
<keyword evidence="11" id="KW-1185">Reference proteome</keyword>
<dbReference type="PANTHER" id="PTHR45881">
    <property type="entry name" value="CHECKPOINT SUPPRESSOR 1-LIKE, ISOFORM A-RELATED"/>
    <property type="match status" value="1"/>
</dbReference>
<feature type="domain" description="Fork-head" evidence="9">
    <location>
        <begin position="194"/>
        <end position="288"/>
    </location>
</feature>
<evidence type="ECO:0000256" key="3">
    <source>
        <dbReference type="ARBA" id="ARBA00023125"/>
    </source>
</evidence>
<dbReference type="InterPro" id="IPR036390">
    <property type="entry name" value="WH_DNA-bd_sf"/>
</dbReference>
<feature type="compositionally biased region" description="Low complexity" evidence="7">
    <location>
        <begin position="466"/>
        <end position="482"/>
    </location>
</feature>
<dbReference type="CDD" id="cd20026">
    <property type="entry name" value="FH_FOXK"/>
    <property type="match status" value="1"/>
</dbReference>
<dbReference type="Gene3D" id="1.10.10.10">
    <property type="entry name" value="Winged helix-like DNA-binding domain superfamily/Winged helix DNA-binding domain"/>
    <property type="match status" value="1"/>
</dbReference>
<feature type="compositionally biased region" description="Polar residues" evidence="7">
    <location>
        <begin position="541"/>
        <end position="550"/>
    </location>
</feature>
<dbReference type="InterPro" id="IPR001766">
    <property type="entry name" value="Fork_head_dom"/>
</dbReference>
<feature type="compositionally biased region" description="Acidic residues" evidence="7">
    <location>
        <begin position="526"/>
        <end position="539"/>
    </location>
</feature>
<dbReference type="FunFam" id="1.10.10.10:FF:000030">
    <property type="entry name" value="Forkhead box protein K2"/>
    <property type="match status" value="1"/>
</dbReference>
<dbReference type="SMART" id="SM00339">
    <property type="entry name" value="FH"/>
    <property type="match status" value="1"/>
</dbReference>
<keyword evidence="5 6" id="KW-0539">Nucleus</keyword>
<dbReference type="FunCoup" id="E4XIC9">
    <property type="interactions" value="141"/>
</dbReference>
<dbReference type="GO" id="GO:0045893">
    <property type="term" value="P:positive regulation of DNA-templated transcription"/>
    <property type="evidence" value="ECO:0007669"/>
    <property type="project" value="UniProtKB-ARBA"/>
</dbReference>
<feature type="compositionally biased region" description="Polar residues" evidence="7">
    <location>
        <begin position="449"/>
        <end position="465"/>
    </location>
</feature>
<dbReference type="SUPFAM" id="SSF46785">
    <property type="entry name" value="Winged helix' DNA-binding domain"/>
    <property type="match status" value="1"/>
</dbReference>
<protein>
    <submittedName>
        <fullName evidence="10">Uncharacterized protein</fullName>
    </submittedName>
</protein>
<evidence type="ECO:0000313" key="10">
    <source>
        <dbReference type="EMBL" id="CBY10330.1"/>
    </source>
</evidence>
<feature type="region of interest" description="Disordered" evidence="7">
    <location>
        <begin position="289"/>
        <end position="322"/>
    </location>
</feature>
<keyword evidence="3 6" id="KW-0238">DNA-binding</keyword>
<dbReference type="GO" id="GO:0000978">
    <property type="term" value="F:RNA polymerase II cis-regulatory region sequence-specific DNA binding"/>
    <property type="evidence" value="ECO:0007669"/>
    <property type="project" value="TreeGrafter"/>
</dbReference>
<evidence type="ECO:0000256" key="5">
    <source>
        <dbReference type="ARBA" id="ARBA00023242"/>
    </source>
</evidence>
<evidence type="ECO:0000256" key="7">
    <source>
        <dbReference type="SAM" id="MobiDB-lite"/>
    </source>
</evidence>
<dbReference type="InterPro" id="IPR030456">
    <property type="entry name" value="TF_fork_head_CS_2"/>
</dbReference>
<accession>E4XIC9</accession>
<feature type="domain" description="FHA" evidence="8">
    <location>
        <begin position="41"/>
        <end position="92"/>
    </location>
</feature>
<dbReference type="SUPFAM" id="SSF49879">
    <property type="entry name" value="SMAD/FHA domain"/>
    <property type="match status" value="1"/>
</dbReference>
<evidence type="ECO:0000256" key="4">
    <source>
        <dbReference type="ARBA" id="ARBA00023163"/>
    </source>
</evidence>
<feature type="compositionally biased region" description="Basic and acidic residues" evidence="7">
    <location>
        <begin position="289"/>
        <end position="304"/>
    </location>
</feature>
<dbReference type="PANTHER" id="PTHR45881:SF6">
    <property type="entry name" value="FORK-HEAD DOMAIN-CONTAINING PROTEIN"/>
    <property type="match status" value="1"/>
</dbReference>
<proteinExistence type="predicted"/>
<keyword evidence="2" id="KW-0805">Transcription regulation</keyword>
<dbReference type="InterPro" id="IPR008984">
    <property type="entry name" value="SMAD_FHA_dom_sf"/>
</dbReference>
<comment type="subcellular location">
    <subcellularLocation>
        <location evidence="1 6">Nucleus</location>
    </subcellularLocation>
</comment>
<dbReference type="InterPro" id="IPR036388">
    <property type="entry name" value="WH-like_DNA-bd_sf"/>
</dbReference>
<dbReference type="GO" id="GO:0000981">
    <property type="term" value="F:DNA-binding transcription factor activity, RNA polymerase II-specific"/>
    <property type="evidence" value="ECO:0007669"/>
    <property type="project" value="TreeGrafter"/>
</dbReference>
<evidence type="ECO:0000259" key="8">
    <source>
        <dbReference type="PROSITE" id="PS50006"/>
    </source>
</evidence>
<name>E4XIC9_OIKDI</name>
<feature type="region of interest" description="Disordered" evidence="7">
    <location>
        <begin position="173"/>
        <end position="193"/>
    </location>
</feature>
<evidence type="ECO:0000256" key="2">
    <source>
        <dbReference type="ARBA" id="ARBA00023015"/>
    </source>
</evidence>
<dbReference type="GO" id="GO:0005634">
    <property type="term" value="C:nucleus"/>
    <property type="evidence" value="ECO:0007669"/>
    <property type="project" value="UniProtKB-SubCell"/>
</dbReference>
<dbReference type="Pfam" id="PF00250">
    <property type="entry name" value="Forkhead"/>
    <property type="match status" value="1"/>
</dbReference>